<evidence type="ECO:0000256" key="7">
    <source>
        <dbReference type="SAM" id="Phobius"/>
    </source>
</evidence>
<feature type="transmembrane region" description="Helical" evidence="7">
    <location>
        <begin position="172"/>
        <end position="190"/>
    </location>
</feature>
<dbReference type="InterPro" id="IPR050539">
    <property type="entry name" value="ThrE_Dicarb/AminoAcid_Exp"/>
</dbReference>
<comment type="subcellular location">
    <subcellularLocation>
        <location evidence="1">Cell membrane</location>
        <topology evidence="1">Multi-pass membrane protein</topology>
    </subcellularLocation>
</comment>
<gene>
    <name evidence="9" type="ORF">C1H71_05625</name>
</gene>
<evidence type="ECO:0000256" key="2">
    <source>
        <dbReference type="ARBA" id="ARBA00022475"/>
    </source>
</evidence>
<dbReference type="PANTHER" id="PTHR34390:SF2">
    <property type="entry name" value="SUCCINATE TRANSPORTER SUBUNIT YJJP-RELATED"/>
    <property type="match status" value="1"/>
</dbReference>
<keyword evidence="2" id="KW-1003">Cell membrane</keyword>
<dbReference type="GO" id="GO:0015744">
    <property type="term" value="P:succinate transport"/>
    <property type="evidence" value="ECO:0007669"/>
    <property type="project" value="TreeGrafter"/>
</dbReference>
<evidence type="ECO:0000313" key="9">
    <source>
        <dbReference type="EMBL" id="QBC43079.1"/>
    </source>
</evidence>
<feature type="transmembrane region" description="Helical" evidence="7">
    <location>
        <begin position="197"/>
        <end position="215"/>
    </location>
</feature>
<evidence type="ECO:0000313" key="10">
    <source>
        <dbReference type="Proteomes" id="UP000515917"/>
    </source>
</evidence>
<evidence type="ECO:0000259" key="8">
    <source>
        <dbReference type="Pfam" id="PF06738"/>
    </source>
</evidence>
<evidence type="ECO:0000256" key="1">
    <source>
        <dbReference type="ARBA" id="ARBA00004651"/>
    </source>
</evidence>
<evidence type="ECO:0000256" key="4">
    <source>
        <dbReference type="ARBA" id="ARBA00022989"/>
    </source>
</evidence>
<evidence type="ECO:0000256" key="3">
    <source>
        <dbReference type="ARBA" id="ARBA00022692"/>
    </source>
</evidence>
<organism evidence="9 10">
    <name type="scientific">Iodobacter fluviatilis</name>
    <dbReference type="NCBI Taxonomy" id="537"/>
    <lineage>
        <taxon>Bacteria</taxon>
        <taxon>Pseudomonadati</taxon>
        <taxon>Pseudomonadota</taxon>
        <taxon>Betaproteobacteria</taxon>
        <taxon>Neisseriales</taxon>
        <taxon>Chitinibacteraceae</taxon>
        <taxon>Iodobacter</taxon>
    </lineage>
</organism>
<keyword evidence="10" id="KW-1185">Reference proteome</keyword>
<feature type="transmembrane region" description="Helical" evidence="7">
    <location>
        <begin position="146"/>
        <end position="166"/>
    </location>
</feature>
<feature type="domain" description="Threonine/serine exporter-like N-terminal" evidence="8">
    <location>
        <begin position="42"/>
        <end position="278"/>
    </location>
</feature>
<dbReference type="RefSeq" id="WP_130105686.1">
    <property type="nucleotide sequence ID" value="NZ_CP025781.1"/>
</dbReference>
<dbReference type="GO" id="GO:0022857">
    <property type="term" value="F:transmembrane transporter activity"/>
    <property type="evidence" value="ECO:0007669"/>
    <property type="project" value="InterPro"/>
</dbReference>
<dbReference type="Proteomes" id="UP000515917">
    <property type="component" value="Chromosome"/>
</dbReference>
<feature type="transmembrane region" description="Helical" evidence="7">
    <location>
        <begin position="227"/>
        <end position="247"/>
    </location>
</feature>
<keyword evidence="3 7" id="KW-0812">Transmembrane</keyword>
<dbReference type="EMBL" id="CP025781">
    <property type="protein sequence ID" value="QBC43079.1"/>
    <property type="molecule type" value="Genomic_DNA"/>
</dbReference>
<keyword evidence="4 7" id="KW-1133">Transmembrane helix</keyword>
<reference evidence="9 10" key="1">
    <citation type="submission" date="2018-01" db="EMBL/GenBank/DDBJ databases">
        <title>Genome sequence of Iodobacter sp. strain PCH194 isolated from Indian Trans-Himalaya.</title>
        <authorList>
            <person name="Kumar V."/>
            <person name="Thakur V."/>
            <person name="Kumar S."/>
            <person name="Singh D."/>
        </authorList>
    </citation>
    <scope>NUCLEOTIDE SEQUENCE [LARGE SCALE GENOMIC DNA]</scope>
    <source>
        <strain evidence="9 10">PCH194</strain>
    </source>
</reference>
<proteinExistence type="inferred from homology"/>
<evidence type="ECO:0000256" key="5">
    <source>
        <dbReference type="ARBA" id="ARBA00023136"/>
    </source>
</evidence>
<keyword evidence="5 7" id="KW-0472">Membrane</keyword>
<sequence>MKRQQTLDRFALDLIIAKTFQYNYFMINTMKAIYALTDILTLALKAGLLAHQSGAGTHRTSLIIQRTAKALGAVQVEVVISSTNIGATIEREHERETGFRKAPHMGVNFSLLTSLDDWLLALEKNPINAKDAQLALDKIAQAKVHYPRSVVTLFVGLSCGAFAALFGGDPAAILMTTLGASLGMAVRFQLVLHHFKPFVFASVASFVALFCTGLLRDFTSTPDTAMAASVLFLIPGVPLINGAADLLNANYLNGIVRFTMSAVIILGIAIGISLALRILGI</sequence>
<dbReference type="KEGG" id="ifl:C1H71_05625"/>
<evidence type="ECO:0000256" key="6">
    <source>
        <dbReference type="ARBA" id="ARBA00034125"/>
    </source>
</evidence>
<feature type="transmembrane region" description="Helical" evidence="7">
    <location>
        <begin position="259"/>
        <end position="279"/>
    </location>
</feature>
<dbReference type="Pfam" id="PF06738">
    <property type="entry name" value="ThrE"/>
    <property type="match status" value="1"/>
</dbReference>
<name>A0A7G3G7G2_9NEIS</name>
<comment type="similarity">
    <text evidence="6">Belongs to the ThrE exporter (TC 2.A.79) family.</text>
</comment>
<dbReference type="InterPro" id="IPR010619">
    <property type="entry name" value="ThrE-like_N"/>
</dbReference>
<protein>
    <recommendedName>
        <fullName evidence="8">Threonine/serine exporter-like N-terminal domain-containing protein</fullName>
    </recommendedName>
</protein>
<dbReference type="PANTHER" id="PTHR34390">
    <property type="entry name" value="UPF0442 PROTEIN YJJB-RELATED"/>
    <property type="match status" value="1"/>
</dbReference>
<accession>A0A7G3G7G2</accession>
<dbReference type="AlphaFoldDB" id="A0A7G3G7G2"/>
<dbReference type="GO" id="GO:0005886">
    <property type="term" value="C:plasma membrane"/>
    <property type="evidence" value="ECO:0007669"/>
    <property type="project" value="UniProtKB-SubCell"/>
</dbReference>